<dbReference type="Gene3D" id="3.30.450.350">
    <property type="entry name" value="CHASE domain"/>
    <property type="match status" value="1"/>
</dbReference>
<dbReference type="InterPro" id="IPR042240">
    <property type="entry name" value="CHASE_sf"/>
</dbReference>
<evidence type="ECO:0000256" key="3">
    <source>
        <dbReference type="ARBA" id="ARBA00022989"/>
    </source>
</evidence>
<dbReference type="GO" id="GO:0016020">
    <property type="term" value="C:membrane"/>
    <property type="evidence" value="ECO:0007669"/>
    <property type="project" value="UniProtKB-SubCell"/>
</dbReference>
<sequence length="368" mass="42543">MVSILLRLPHVDDVDEITEDDNDRTCHFCGVPDDITSLRRTYLNDVSKLLVDIIGKTLWCRTGSIEFITNDFFNIMAAIVCRKIFPYGLMIFDLIRESIREPKFARIISLMLHEIDPTVFKTSKGTPIHHLKKISLASIHRWELKLKNPKQLAKELTAPAKGFKGMRIFWGVGKYREGMVNFCRAMRSEIPSAGRRWWQTWTAWTLWILLMLVVWTVIHCYNVASTMKTAEEALVSMCDERARMLQDQFAVSVNHVHALAILISTFHYQKNPSAMDQETFAFYTGMTAFERPLLNGVAYAQRVLHSERENFESQQGWTIKTMKQEPSPVQDEYAPVIFSQETVFYLEALDMMSEHHPVHPLEPPSEAQ</sequence>
<evidence type="ECO:0000256" key="1">
    <source>
        <dbReference type="ARBA" id="ARBA00004370"/>
    </source>
</evidence>
<evidence type="ECO:0000313" key="8">
    <source>
        <dbReference type="Proteomes" id="UP001418222"/>
    </source>
</evidence>
<name>A0AAP0BG89_9ASPA</name>
<dbReference type="GO" id="GO:0016301">
    <property type="term" value="F:kinase activity"/>
    <property type="evidence" value="ECO:0007669"/>
    <property type="project" value="UniProtKB-KW"/>
</dbReference>
<keyword evidence="7" id="KW-0418">Kinase</keyword>
<comment type="subcellular location">
    <subcellularLocation>
        <location evidence="1">Membrane</location>
    </subcellularLocation>
</comment>
<evidence type="ECO:0000256" key="5">
    <source>
        <dbReference type="SAM" id="Phobius"/>
    </source>
</evidence>
<dbReference type="AlphaFoldDB" id="A0AAP0BG89"/>
<feature type="transmembrane region" description="Helical" evidence="5">
    <location>
        <begin position="197"/>
        <end position="218"/>
    </location>
</feature>
<keyword evidence="8" id="KW-1185">Reference proteome</keyword>
<proteinExistence type="predicted"/>
<protein>
    <submittedName>
        <fullName evidence="7">Histidine kinase 4</fullName>
    </submittedName>
</protein>
<evidence type="ECO:0000313" key="7">
    <source>
        <dbReference type="EMBL" id="KAK8938641.1"/>
    </source>
</evidence>
<evidence type="ECO:0000256" key="4">
    <source>
        <dbReference type="ARBA" id="ARBA00023136"/>
    </source>
</evidence>
<dbReference type="GO" id="GO:0007165">
    <property type="term" value="P:signal transduction"/>
    <property type="evidence" value="ECO:0007669"/>
    <property type="project" value="UniProtKB-ARBA"/>
</dbReference>
<gene>
    <name evidence="7" type="primary">AHK4</name>
    <name evidence="7" type="ORF">KSP39_PZI011590</name>
</gene>
<dbReference type="EMBL" id="JBBWWQ010000009">
    <property type="protein sequence ID" value="KAK8938641.1"/>
    <property type="molecule type" value="Genomic_DNA"/>
</dbReference>
<organism evidence="7 8">
    <name type="scientific">Platanthera zijinensis</name>
    <dbReference type="NCBI Taxonomy" id="2320716"/>
    <lineage>
        <taxon>Eukaryota</taxon>
        <taxon>Viridiplantae</taxon>
        <taxon>Streptophyta</taxon>
        <taxon>Embryophyta</taxon>
        <taxon>Tracheophyta</taxon>
        <taxon>Spermatophyta</taxon>
        <taxon>Magnoliopsida</taxon>
        <taxon>Liliopsida</taxon>
        <taxon>Asparagales</taxon>
        <taxon>Orchidaceae</taxon>
        <taxon>Orchidoideae</taxon>
        <taxon>Orchideae</taxon>
        <taxon>Orchidinae</taxon>
        <taxon>Platanthera</taxon>
    </lineage>
</organism>
<keyword evidence="2 5" id="KW-0812">Transmembrane</keyword>
<accession>A0AAP0BG89</accession>
<dbReference type="Gene3D" id="6.10.250.1190">
    <property type="match status" value="1"/>
</dbReference>
<evidence type="ECO:0000256" key="2">
    <source>
        <dbReference type="ARBA" id="ARBA00022692"/>
    </source>
</evidence>
<keyword evidence="4 5" id="KW-0472">Membrane</keyword>
<comment type="caution">
    <text evidence="7">The sequence shown here is derived from an EMBL/GenBank/DDBJ whole genome shotgun (WGS) entry which is preliminary data.</text>
</comment>
<dbReference type="Pfam" id="PF03924">
    <property type="entry name" value="CHASE"/>
    <property type="match status" value="1"/>
</dbReference>
<evidence type="ECO:0000259" key="6">
    <source>
        <dbReference type="PROSITE" id="PS50839"/>
    </source>
</evidence>
<keyword evidence="7" id="KW-0808">Transferase</keyword>
<dbReference type="Proteomes" id="UP001418222">
    <property type="component" value="Unassembled WGS sequence"/>
</dbReference>
<keyword evidence="3 5" id="KW-1133">Transmembrane helix</keyword>
<reference evidence="7 8" key="1">
    <citation type="journal article" date="2022" name="Nat. Plants">
        <title>Genomes of leafy and leafless Platanthera orchids illuminate the evolution of mycoheterotrophy.</title>
        <authorList>
            <person name="Li M.H."/>
            <person name="Liu K.W."/>
            <person name="Li Z."/>
            <person name="Lu H.C."/>
            <person name="Ye Q.L."/>
            <person name="Zhang D."/>
            <person name="Wang J.Y."/>
            <person name="Li Y.F."/>
            <person name="Zhong Z.M."/>
            <person name="Liu X."/>
            <person name="Yu X."/>
            <person name="Liu D.K."/>
            <person name="Tu X.D."/>
            <person name="Liu B."/>
            <person name="Hao Y."/>
            <person name="Liao X.Y."/>
            <person name="Jiang Y.T."/>
            <person name="Sun W.H."/>
            <person name="Chen J."/>
            <person name="Chen Y.Q."/>
            <person name="Ai Y."/>
            <person name="Zhai J.W."/>
            <person name="Wu S.S."/>
            <person name="Zhou Z."/>
            <person name="Hsiao Y.Y."/>
            <person name="Wu W.L."/>
            <person name="Chen Y.Y."/>
            <person name="Lin Y.F."/>
            <person name="Hsu J.L."/>
            <person name="Li C.Y."/>
            <person name="Wang Z.W."/>
            <person name="Zhao X."/>
            <person name="Zhong W.Y."/>
            <person name="Ma X.K."/>
            <person name="Ma L."/>
            <person name="Huang J."/>
            <person name="Chen G.Z."/>
            <person name="Huang M.Z."/>
            <person name="Huang L."/>
            <person name="Peng D.H."/>
            <person name="Luo Y.B."/>
            <person name="Zou S.Q."/>
            <person name="Chen S.P."/>
            <person name="Lan S."/>
            <person name="Tsai W.C."/>
            <person name="Van de Peer Y."/>
            <person name="Liu Z.J."/>
        </authorList>
    </citation>
    <scope>NUCLEOTIDE SEQUENCE [LARGE SCALE GENOMIC DNA]</scope>
    <source>
        <strain evidence="7">Lor287</strain>
    </source>
</reference>
<dbReference type="InterPro" id="IPR006189">
    <property type="entry name" value="CHASE_dom"/>
</dbReference>
<feature type="domain" description="CHASE" evidence="6">
    <location>
        <begin position="271"/>
        <end position="368"/>
    </location>
</feature>
<dbReference type="PROSITE" id="PS50839">
    <property type="entry name" value="CHASE"/>
    <property type="match status" value="1"/>
</dbReference>